<organism evidence="1 2">
    <name type="scientific">Glonium stellatum</name>
    <dbReference type="NCBI Taxonomy" id="574774"/>
    <lineage>
        <taxon>Eukaryota</taxon>
        <taxon>Fungi</taxon>
        <taxon>Dikarya</taxon>
        <taxon>Ascomycota</taxon>
        <taxon>Pezizomycotina</taxon>
        <taxon>Dothideomycetes</taxon>
        <taxon>Pleosporomycetidae</taxon>
        <taxon>Gloniales</taxon>
        <taxon>Gloniaceae</taxon>
        <taxon>Glonium</taxon>
    </lineage>
</organism>
<evidence type="ECO:0000313" key="2">
    <source>
        <dbReference type="Proteomes" id="UP000250140"/>
    </source>
</evidence>
<name>A0A8E2JT67_9PEZI</name>
<accession>A0A8E2JT67</accession>
<dbReference type="EMBL" id="KV749660">
    <property type="protein sequence ID" value="OCL08447.1"/>
    <property type="molecule type" value="Genomic_DNA"/>
</dbReference>
<dbReference type="AlphaFoldDB" id="A0A8E2JT67"/>
<keyword evidence="2" id="KW-1185">Reference proteome</keyword>
<protein>
    <submittedName>
        <fullName evidence="1">Uncharacterized protein</fullName>
    </submittedName>
</protein>
<sequence length="183" mass="20924">MEQEILEMVPKPRLVQQTIILMTGALKLMALKTRTQRFQADIAFVVITWLYRPQADKIGRRFVQTPSHTLLVVGLAKDQERDIGIAKPVAARRGSTLGYQIAASRGSCKPRADNGYRMDAFIFVSPRLDYRFLCRASPAHIWHFYWDVHLSGLVDLSVITSYASFISQVFVFPLPNMFLYQID</sequence>
<evidence type="ECO:0000313" key="1">
    <source>
        <dbReference type="EMBL" id="OCL08447.1"/>
    </source>
</evidence>
<proteinExistence type="predicted"/>
<gene>
    <name evidence="1" type="ORF">AOQ84DRAFT_40563</name>
</gene>
<dbReference type="Proteomes" id="UP000250140">
    <property type="component" value="Unassembled WGS sequence"/>
</dbReference>
<reference evidence="1 2" key="1">
    <citation type="journal article" date="2016" name="Nat. Commun.">
        <title>Ectomycorrhizal ecology is imprinted in the genome of the dominant symbiotic fungus Cenococcum geophilum.</title>
        <authorList>
            <consortium name="DOE Joint Genome Institute"/>
            <person name="Peter M."/>
            <person name="Kohler A."/>
            <person name="Ohm R.A."/>
            <person name="Kuo A."/>
            <person name="Krutzmann J."/>
            <person name="Morin E."/>
            <person name="Arend M."/>
            <person name="Barry K.W."/>
            <person name="Binder M."/>
            <person name="Choi C."/>
            <person name="Clum A."/>
            <person name="Copeland A."/>
            <person name="Grisel N."/>
            <person name="Haridas S."/>
            <person name="Kipfer T."/>
            <person name="LaButti K."/>
            <person name="Lindquist E."/>
            <person name="Lipzen A."/>
            <person name="Maire R."/>
            <person name="Meier B."/>
            <person name="Mihaltcheva S."/>
            <person name="Molinier V."/>
            <person name="Murat C."/>
            <person name="Poggeler S."/>
            <person name="Quandt C.A."/>
            <person name="Sperisen C."/>
            <person name="Tritt A."/>
            <person name="Tisserant E."/>
            <person name="Crous P.W."/>
            <person name="Henrissat B."/>
            <person name="Nehls U."/>
            <person name="Egli S."/>
            <person name="Spatafora J.W."/>
            <person name="Grigoriev I.V."/>
            <person name="Martin F.M."/>
        </authorList>
    </citation>
    <scope>NUCLEOTIDE SEQUENCE [LARGE SCALE GENOMIC DNA]</scope>
    <source>
        <strain evidence="1 2">CBS 207.34</strain>
    </source>
</reference>